<keyword evidence="4" id="KW-1185">Reference proteome</keyword>
<protein>
    <recommendedName>
        <fullName evidence="2">V-SNARE coiled-coil homology domain-containing protein</fullName>
    </recommendedName>
</protein>
<name>A0A9W6ZPD5_9STRA</name>
<dbReference type="PROSITE" id="PS50892">
    <property type="entry name" value="V_SNARE"/>
    <property type="match status" value="1"/>
</dbReference>
<reference evidence="3" key="1">
    <citation type="submission" date="2022-07" db="EMBL/GenBank/DDBJ databases">
        <title>Genome analysis of Parmales, a sister group of diatoms, reveals the evolutionary specialization of diatoms from phago-mixotrophs to photoautotrophs.</title>
        <authorList>
            <person name="Ban H."/>
            <person name="Sato S."/>
            <person name="Yoshikawa S."/>
            <person name="Kazumasa Y."/>
            <person name="Nakamura Y."/>
            <person name="Ichinomiya M."/>
            <person name="Saitoh K."/>
            <person name="Sato N."/>
            <person name="Blanc-Mathieu R."/>
            <person name="Endo H."/>
            <person name="Kuwata A."/>
            <person name="Ogata H."/>
        </authorList>
    </citation>
    <scope>NUCLEOTIDE SEQUENCE</scope>
</reference>
<dbReference type="PRINTS" id="PR00219">
    <property type="entry name" value="SYNAPTOBREVN"/>
</dbReference>
<dbReference type="AlphaFoldDB" id="A0A9W6ZPD5"/>
<keyword evidence="1" id="KW-0175">Coiled coil</keyword>
<evidence type="ECO:0000313" key="4">
    <source>
        <dbReference type="Proteomes" id="UP001165082"/>
    </source>
</evidence>
<dbReference type="Pfam" id="PF00957">
    <property type="entry name" value="Synaptobrevin"/>
    <property type="match status" value="1"/>
</dbReference>
<dbReference type="EMBL" id="BRXZ01006123">
    <property type="protein sequence ID" value="GMH55661.1"/>
    <property type="molecule type" value="Genomic_DNA"/>
</dbReference>
<dbReference type="GO" id="GO:0006888">
    <property type="term" value="P:endoplasmic reticulum to Golgi vesicle-mediated transport"/>
    <property type="evidence" value="ECO:0007669"/>
    <property type="project" value="TreeGrafter"/>
</dbReference>
<dbReference type="SUPFAM" id="SSF64356">
    <property type="entry name" value="SNARE-like"/>
    <property type="match status" value="1"/>
</dbReference>
<accession>A0A9W6ZPD5</accession>
<dbReference type="InterPro" id="IPR011012">
    <property type="entry name" value="Longin-like_dom_sf"/>
</dbReference>
<evidence type="ECO:0000313" key="3">
    <source>
        <dbReference type="EMBL" id="GMH55661.1"/>
    </source>
</evidence>
<dbReference type="SUPFAM" id="SSF58038">
    <property type="entry name" value="SNARE fusion complex"/>
    <property type="match status" value="1"/>
</dbReference>
<dbReference type="PANTHER" id="PTHR45806:SF1">
    <property type="entry name" value="SYNAPTOBREVIN HOMOLOG YKT6"/>
    <property type="match status" value="1"/>
</dbReference>
<dbReference type="Gene3D" id="1.20.5.110">
    <property type="match status" value="1"/>
</dbReference>
<dbReference type="GO" id="GO:0005484">
    <property type="term" value="F:SNAP receptor activity"/>
    <property type="evidence" value="ECO:0007669"/>
    <property type="project" value="TreeGrafter"/>
</dbReference>
<feature type="domain" description="V-SNARE coiled-coil homology" evidence="2">
    <location>
        <begin position="80"/>
        <end position="140"/>
    </location>
</feature>
<gene>
    <name evidence="3" type="ORF">TrRE_jg110</name>
</gene>
<dbReference type="InterPro" id="IPR042855">
    <property type="entry name" value="V_SNARE_CC"/>
</dbReference>
<evidence type="ECO:0000256" key="1">
    <source>
        <dbReference type="PROSITE-ProRule" id="PRU00290"/>
    </source>
</evidence>
<dbReference type="Proteomes" id="UP001165082">
    <property type="component" value="Unassembled WGS sequence"/>
</dbReference>
<sequence length="140" mass="15704">MVKIVGISILKGGALAADPIVISRADDLSSFGFFQRQLLEEYSNAVTDAVWKSCNTPESIPYPPLEEYLAKYQDPASADKITKIQKDLDDTTEILHKTIDNVLERGVKLDQLVERSDDLSRQSKMFYKQARKTNSCCTIS</sequence>
<evidence type="ECO:0000259" key="2">
    <source>
        <dbReference type="PROSITE" id="PS50892"/>
    </source>
</evidence>
<dbReference type="GO" id="GO:0005794">
    <property type="term" value="C:Golgi apparatus"/>
    <property type="evidence" value="ECO:0007669"/>
    <property type="project" value="TreeGrafter"/>
</dbReference>
<dbReference type="GO" id="GO:0016020">
    <property type="term" value="C:membrane"/>
    <property type="evidence" value="ECO:0007669"/>
    <property type="project" value="InterPro"/>
</dbReference>
<dbReference type="Gene3D" id="3.30.450.50">
    <property type="entry name" value="Longin domain"/>
    <property type="match status" value="1"/>
</dbReference>
<proteinExistence type="predicted"/>
<organism evidence="3 4">
    <name type="scientific">Triparma retinervis</name>
    <dbReference type="NCBI Taxonomy" id="2557542"/>
    <lineage>
        <taxon>Eukaryota</taxon>
        <taxon>Sar</taxon>
        <taxon>Stramenopiles</taxon>
        <taxon>Ochrophyta</taxon>
        <taxon>Bolidophyceae</taxon>
        <taxon>Parmales</taxon>
        <taxon>Triparmaceae</taxon>
        <taxon>Triparma</taxon>
    </lineage>
</organism>
<dbReference type="PANTHER" id="PTHR45806">
    <property type="entry name" value="SYNAPTOBREVIN HOMOLOG YKT6"/>
    <property type="match status" value="1"/>
</dbReference>
<comment type="caution">
    <text evidence="3">The sequence shown here is derived from an EMBL/GenBank/DDBJ whole genome shotgun (WGS) entry which is preliminary data.</text>
</comment>
<dbReference type="OrthoDB" id="27923at2759"/>
<dbReference type="InterPro" id="IPR001388">
    <property type="entry name" value="Synaptobrevin-like"/>
</dbReference>
<dbReference type="PROSITE" id="PS00417">
    <property type="entry name" value="SYNAPTOBREVIN"/>
    <property type="match status" value="1"/>
</dbReference>